<reference evidence="3" key="1">
    <citation type="journal article" date="2019" name="Int. J. Syst. Evol. Microbiol.">
        <title>The Global Catalogue of Microorganisms (GCM) 10K type strain sequencing project: providing services to taxonomists for standard genome sequencing and annotation.</title>
        <authorList>
            <consortium name="The Broad Institute Genomics Platform"/>
            <consortium name="The Broad Institute Genome Sequencing Center for Infectious Disease"/>
            <person name="Wu L."/>
            <person name="Ma J."/>
        </authorList>
    </citation>
    <scope>NUCLEOTIDE SEQUENCE [LARGE SCALE GENOMIC DNA]</scope>
    <source>
        <strain evidence="3">JCM 3369</strain>
    </source>
</reference>
<sequence>MTKKTPGALDRAVARMMDLDSPTYGDERERAVFMEDTAFGQTLAIYLGLAGAVVAAVLGQLLVPVVLLALMWVPSVASIWYASRRGVDVADMGSRASRKTRAGVAASIFGGLVLTCGAMLYTLLVGHGLVPVPEVDLTGPEHEGVLRSALTGALVGGAGGALVGAVISARKRRRTAAEPAGDDLDDLD</sequence>
<evidence type="ECO:0000313" key="2">
    <source>
        <dbReference type="EMBL" id="MFC4556279.1"/>
    </source>
</evidence>
<feature type="transmembrane region" description="Helical" evidence="1">
    <location>
        <begin position="65"/>
        <end position="83"/>
    </location>
</feature>
<keyword evidence="1" id="KW-0812">Transmembrane</keyword>
<evidence type="ECO:0000256" key="1">
    <source>
        <dbReference type="SAM" id="Phobius"/>
    </source>
</evidence>
<comment type="caution">
    <text evidence="2">The sequence shown here is derived from an EMBL/GenBank/DDBJ whole genome shotgun (WGS) entry which is preliminary data.</text>
</comment>
<keyword evidence="3" id="KW-1185">Reference proteome</keyword>
<dbReference type="RefSeq" id="WP_187695818.1">
    <property type="nucleotide sequence ID" value="NZ_CP033325.1"/>
</dbReference>
<feature type="transmembrane region" description="Helical" evidence="1">
    <location>
        <begin position="144"/>
        <end position="167"/>
    </location>
</feature>
<evidence type="ECO:0000313" key="3">
    <source>
        <dbReference type="Proteomes" id="UP001595955"/>
    </source>
</evidence>
<protein>
    <submittedName>
        <fullName evidence="2">Uncharacterized protein</fullName>
    </submittedName>
</protein>
<name>A0ABV9DET6_9MICO</name>
<dbReference type="EMBL" id="JBHSGF010000010">
    <property type="protein sequence ID" value="MFC4556279.1"/>
    <property type="molecule type" value="Genomic_DNA"/>
</dbReference>
<feature type="transmembrane region" description="Helical" evidence="1">
    <location>
        <begin position="38"/>
        <end position="59"/>
    </location>
</feature>
<feature type="transmembrane region" description="Helical" evidence="1">
    <location>
        <begin position="104"/>
        <end position="124"/>
    </location>
</feature>
<gene>
    <name evidence="2" type="ORF">ACFO3F_13570</name>
</gene>
<keyword evidence="1" id="KW-1133">Transmembrane helix</keyword>
<keyword evidence="1" id="KW-0472">Membrane</keyword>
<dbReference type="Proteomes" id="UP001595955">
    <property type="component" value="Unassembled WGS sequence"/>
</dbReference>
<proteinExistence type="predicted"/>
<accession>A0ABV9DET6</accession>
<organism evidence="2 3">
    <name type="scientific">Georgenia faecalis</name>
    <dbReference type="NCBI Taxonomy" id="2483799"/>
    <lineage>
        <taxon>Bacteria</taxon>
        <taxon>Bacillati</taxon>
        <taxon>Actinomycetota</taxon>
        <taxon>Actinomycetes</taxon>
        <taxon>Micrococcales</taxon>
        <taxon>Bogoriellaceae</taxon>
        <taxon>Georgenia</taxon>
    </lineage>
</organism>